<dbReference type="Pfam" id="PF00512">
    <property type="entry name" value="HisKA"/>
    <property type="match status" value="1"/>
</dbReference>
<evidence type="ECO:0000313" key="10">
    <source>
        <dbReference type="Proteomes" id="UP000323426"/>
    </source>
</evidence>
<sequence>MDKDIIRIEIQNELDVVLAYKRAMQLSGLCGMASANQTKFATAVSEICRNVLEHVGQGLIKFSLAEDKGRLFLEGFVSDRGRGIPDFPQILDRAPQEGHKGSGLINSKKLVESFVIQSDSEKGTRVQLRKLIPANHPPINNSIIKGWVEYFDSEKELSPYAEIKNQNMQLIELLEELRLKNIQTETQLSEITRLNEELQTSNQEIGKLLQERSVANQDLQKINKELDQFAHVVSHDLKAPLYNIIALSGIIEECLQMQNLSEAVSSIGMLNEQANHLNKLITDILLYSTAGRHNLPRKEINLNTLIRNILAAHPVKATTKVYLQPDLPTLFSEEIYLQQVFGNLISNACKYTNQENGTISINYRQEKKYLEFAIADNGPGIPLADQERIFRIFENSSLHRNTSSGIGLSIVDKIIKVKGTAVWVESKGSAGAVFKFTWPANELVNSVVA</sequence>
<evidence type="ECO:0000256" key="3">
    <source>
        <dbReference type="ARBA" id="ARBA00022553"/>
    </source>
</evidence>
<dbReference type="CDD" id="cd00082">
    <property type="entry name" value="HisKA"/>
    <property type="match status" value="1"/>
</dbReference>
<keyword evidence="7" id="KW-0175">Coiled coil</keyword>
<keyword evidence="10" id="KW-1185">Reference proteome</keyword>
<proteinExistence type="predicted"/>
<dbReference type="PANTHER" id="PTHR43711">
    <property type="entry name" value="TWO-COMPONENT HISTIDINE KINASE"/>
    <property type="match status" value="1"/>
</dbReference>
<evidence type="ECO:0000259" key="8">
    <source>
        <dbReference type="PROSITE" id="PS50109"/>
    </source>
</evidence>
<dbReference type="InterPro" id="IPR003661">
    <property type="entry name" value="HisK_dim/P_dom"/>
</dbReference>
<evidence type="ECO:0000256" key="4">
    <source>
        <dbReference type="ARBA" id="ARBA00022679"/>
    </source>
</evidence>
<dbReference type="PRINTS" id="PR00344">
    <property type="entry name" value="BCTRLSENSOR"/>
</dbReference>
<dbReference type="Pfam" id="PF13581">
    <property type="entry name" value="HATPase_c_2"/>
    <property type="match status" value="1"/>
</dbReference>
<dbReference type="InterPro" id="IPR050736">
    <property type="entry name" value="Sensor_HK_Regulatory"/>
</dbReference>
<dbReference type="InterPro" id="IPR004358">
    <property type="entry name" value="Sig_transdc_His_kin-like_C"/>
</dbReference>
<dbReference type="GO" id="GO:0000155">
    <property type="term" value="F:phosphorelay sensor kinase activity"/>
    <property type="evidence" value="ECO:0007669"/>
    <property type="project" value="InterPro"/>
</dbReference>
<dbReference type="AlphaFoldDB" id="A0A5M6DBE6"/>
<dbReference type="PROSITE" id="PS50109">
    <property type="entry name" value="HIS_KIN"/>
    <property type="match status" value="1"/>
</dbReference>
<reference evidence="9 10" key="1">
    <citation type="submission" date="2019-09" db="EMBL/GenBank/DDBJ databases">
        <title>Genome sequence and assembly of Adhaeribacter sp.</title>
        <authorList>
            <person name="Chhetri G."/>
        </authorList>
    </citation>
    <scope>NUCLEOTIDE SEQUENCE [LARGE SCALE GENOMIC DNA]</scope>
    <source>
        <strain evidence="9 10">DK36</strain>
    </source>
</reference>
<accession>A0A5M6DBE6</accession>
<dbReference type="EMBL" id="VWSF01000017">
    <property type="protein sequence ID" value="KAA5542465.1"/>
    <property type="molecule type" value="Genomic_DNA"/>
</dbReference>
<keyword evidence="4" id="KW-0808">Transferase</keyword>
<dbReference type="PANTHER" id="PTHR43711:SF31">
    <property type="entry name" value="HISTIDINE KINASE"/>
    <property type="match status" value="1"/>
</dbReference>
<evidence type="ECO:0000256" key="1">
    <source>
        <dbReference type="ARBA" id="ARBA00000085"/>
    </source>
</evidence>
<dbReference type="SUPFAM" id="SSF55874">
    <property type="entry name" value="ATPase domain of HSP90 chaperone/DNA topoisomerase II/histidine kinase"/>
    <property type="match status" value="2"/>
</dbReference>
<evidence type="ECO:0000256" key="6">
    <source>
        <dbReference type="ARBA" id="ARBA00023012"/>
    </source>
</evidence>
<organism evidence="9 10">
    <name type="scientific">Adhaeribacter rhizoryzae</name>
    <dbReference type="NCBI Taxonomy" id="2607907"/>
    <lineage>
        <taxon>Bacteria</taxon>
        <taxon>Pseudomonadati</taxon>
        <taxon>Bacteroidota</taxon>
        <taxon>Cytophagia</taxon>
        <taxon>Cytophagales</taxon>
        <taxon>Hymenobacteraceae</taxon>
        <taxon>Adhaeribacter</taxon>
    </lineage>
</organism>
<dbReference type="EC" id="2.7.13.3" evidence="2"/>
<dbReference type="RefSeq" id="WP_150090753.1">
    <property type="nucleotide sequence ID" value="NZ_VWSF01000017.1"/>
</dbReference>
<dbReference type="SUPFAM" id="SSF47384">
    <property type="entry name" value="Homodimeric domain of signal transducing histidine kinase"/>
    <property type="match status" value="1"/>
</dbReference>
<evidence type="ECO:0000313" key="9">
    <source>
        <dbReference type="EMBL" id="KAA5542465.1"/>
    </source>
</evidence>
<protein>
    <recommendedName>
        <fullName evidence="2">histidine kinase</fullName>
        <ecNumber evidence="2">2.7.13.3</ecNumber>
    </recommendedName>
</protein>
<dbReference type="Gene3D" id="3.30.565.10">
    <property type="entry name" value="Histidine kinase-like ATPase, C-terminal domain"/>
    <property type="match status" value="2"/>
</dbReference>
<dbReference type="InterPro" id="IPR036890">
    <property type="entry name" value="HATPase_C_sf"/>
</dbReference>
<dbReference type="CDD" id="cd00075">
    <property type="entry name" value="HATPase"/>
    <property type="match status" value="1"/>
</dbReference>
<comment type="caution">
    <text evidence="9">The sequence shown here is derived from an EMBL/GenBank/DDBJ whole genome shotgun (WGS) entry which is preliminary data.</text>
</comment>
<dbReference type="Gene3D" id="1.10.287.130">
    <property type="match status" value="1"/>
</dbReference>
<keyword evidence="5" id="KW-0418">Kinase</keyword>
<keyword evidence="3" id="KW-0597">Phosphoprotein</keyword>
<evidence type="ECO:0000256" key="2">
    <source>
        <dbReference type="ARBA" id="ARBA00012438"/>
    </source>
</evidence>
<dbReference type="SMART" id="SM00388">
    <property type="entry name" value="HisKA"/>
    <property type="match status" value="1"/>
</dbReference>
<dbReference type="InterPro" id="IPR003594">
    <property type="entry name" value="HATPase_dom"/>
</dbReference>
<gene>
    <name evidence="9" type="ORF">F0145_18620</name>
</gene>
<name>A0A5M6DBE6_9BACT</name>
<evidence type="ECO:0000256" key="5">
    <source>
        <dbReference type="ARBA" id="ARBA00022777"/>
    </source>
</evidence>
<dbReference type="InterPro" id="IPR005467">
    <property type="entry name" value="His_kinase_dom"/>
</dbReference>
<dbReference type="Proteomes" id="UP000323426">
    <property type="component" value="Unassembled WGS sequence"/>
</dbReference>
<feature type="coiled-coil region" evidence="7">
    <location>
        <begin position="160"/>
        <end position="225"/>
    </location>
</feature>
<evidence type="ECO:0000256" key="7">
    <source>
        <dbReference type="SAM" id="Coils"/>
    </source>
</evidence>
<feature type="domain" description="Histidine kinase" evidence="8">
    <location>
        <begin position="232"/>
        <end position="442"/>
    </location>
</feature>
<keyword evidence="6" id="KW-0902">Two-component regulatory system</keyword>
<comment type="catalytic activity">
    <reaction evidence="1">
        <text>ATP + protein L-histidine = ADP + protein N-phospho-L-histidine.</text>
        <dbReference type="EC" id="2.7.13.3"/>
    </reaction>
</comment>
<dbReference type="InterPro" id="IPR036097">
    <property type="entry name" value="HisK_dim/P_sf"/>
</dbReference>
<dbReference type="Pfam" id="PF02518">
    <property type="entry name" value="HATPase_c"/>
    <property type="match status" value="1"/>
</dbReference>
<dbReference type="SMART" id="SM00387">
    <property type="entry name" value="HATPase_c"/>
    <property type="match status" value="2"/>
</dbReference>